<gene>
    <name evidence="2" type="ORF">SAMN04488552_1727</name>
</gene>
<protein>
    <submittedName>
        <fullName evidence="2">Uncharacterized protein</fullName>
    </submittedName>
</protein>
<dbReference type="AlphaFoldDB" id="A0A1H1NID7"/>
<keyword evidence="1" id="KW-0175">Coiled coil</keyword>
<dbReference type="RefSeq" id="WP_244270281.1">
    <property type="nucleotide sequence ID" value="NZ_LT629745.1"/>
</dbReference>
<evidence type="ECO:0000313" key="3">
    <source>
        <dbReference type="Proteomes" id="UP000198858"/>
    </source>
</evidence>
<keyword evidence="3" id="KW-1185">Reference proteome</keyword>
<name>A0A1H1NID7_9FLAO</name>
<evidence type="ECO:0000256" key="1">
    <source>
        <dbReference type="SAM" id="Coils"/>
    </source>
</evidence>
<dbReference type="EMBL" id="LT629745">
    <property type="protein sequence ID" value="SDR98495.1"/>
    <property type="molecule type" value="Genomic_DNA"/>
</dbReference>
<dbReference type="STRING" id="1250231.SAMN04488552_1727"/>
<reference evidence="2 3" key="1">
    <citation type="submission" date="2016-10" db="EMBL/GenBank/DDBJ databases">
        <authorList>
            <person name="Varghese N."/>
            <person name="Submissions S."/>
        </authorList>
    </citation>
    <scope>NUCLEOTIDE SEQUENCE [LARGE SCALE GENOMIC DNA]</scope>
    <source>
        <strain evidence="2 3">Mar_2010_102</strain>
    </source>
</reference>
<evidence type="ECO:0000313" key="2">
    <source>
        <dbReference type="EMBL" id="SDR98495.1"/>
    </source>
</evidence>
<sequence length="290" mass="32985">MLNKLLVLFIILFGFESYTQQNAEYMGTIKLNDTSYISYKIAFELENDSISGYSLTDLGGSHETKSIVKGTYNTDTKEFKFHEENIIYTKSPIVQDDFCFVHFSGKVRDVHDIEEIEGSFEGRYTDGEKCIDGEIRMASIQKLIKKAEKLDKKIQRTNKVEAEVKKKINLVKSLDTLSMNIIANDENLNILTKDQVVEFTIFDAGKEDGDMIDLIINGEHYFKDFTVTKEKKVITLKLKEKQTKIEVVALNVGTSAPNTVKIQFKDSRNFVSTLTNLKEGEKAAVTIVKQ</sequence>
<organism evidence="2 3">
    <name type="scientific">Christiangramia echinicola</name>
    <dbReference type="NCBI Taxonomy" id="279359"/>
    <lineage>
        <taxon>Bacteria</taxon>
        <taxon>Pseudomonadati</taxon>
        <taxon>Bacteroidota</taxon>
        <taxon>Flavobacteriia</taxon>
        <taxon>Flavobacteriales</taxon>
        <taxon>Flavobacteriaceae</taxon>
        <taxon>Christiangramia</taxon>
    </lineage>
</organism>
<proteinExistence type="predicted"/>
<dbReference type="Proteomes" id="UP000198858">
    <property type="component" value="Chromosome I"/>
</dbReference>
<feature type="coiled-coil region" evidence="1">
    <location>
        <begin position="140"/>
        <end position="167"/>
    </location>
</feature>
<accession>A0A1H1NID7</accession>